<name>A0A563EHY0_9PSEU</name>
<protein>
    <submittedName>
        <fullName evidence="2">Uncharacterized protein</fullName>
    </submittedName>
</protein>
<keyword evidence="1" id="KW-0732">Signal</keyword>
<gene>
    <name evidence="2" type="ORF">FKR81_38360</name>
</gene>
<dbReference type="AlphaFoldDB" id="A0A563EHY0"/>
<sequence>MKRMVIGALVAGFAVLGAGTASADESTPAPVTLSSEQVKKICEQRIPRAEERVSRLTDRINGGPEVIGSTQNLRKRAEEARTAGRTEQAQRLDTRAGWREGHLDKLNKAKERLAKFKTEHCGYLGGK</sequence>
<evidence type="ECO:0000313" key="2">
    <source>
        <dbReference type="EMBL" id="TWP45835.1"/>
    </source>
</evidence>
<evidence type="ECO:0000256" key="1">
    <source>
        <dbReference type="SAM" id="SignalP"/>
    </source>
</evidence>
<reference evidence="2 3" key="1">
    <citation type="submission" date="2019-07" db="EMBL/GenBank/DDBJ databases">
        <title>Lentzea xizangensis sp. nov., isolated from Qinghai-Tibetan Plateau Soils.</title>
        <authorList>
            <person name="Huang J."/>
        </authorList>
    </citation>
    <scope>NUCLEOTIDE SEQUENCE [LARGE SCALE GENOMIC DNA]</scope>
    <source>
        <strain evidence="2 3">FXJ1.1311</strain>
    </source>
</reference>
<feature type="signal peptide" evidence="1">
    <location>
        <begin position="1"/>
        <end position="23"/>
    </location>
</feature>
<accession>A0A563EHY0</accession>
<dbReference type="Proteomes" id="UP000316639">
    <property type="component" value="Unassembled WGS sequence"/>
</dbReference>
<evidence type="ECO:0000313" key="3">
    <source>
        <dbReference type="Proteomes" id="UP000316639"/>
    </source>
</evidence>
<dbReference type="EMBL" id="VOBR01000038">
    <property type="protein sequence ID" value="TWP45835.1"/>
    <property type="molecule type" value="Genomic_DNA"/>
</dbReference>
<organism evidence="2 3">
    <name type="scientific">Lentzea tibetensis</name>
    <dbReference type="NCBI Taxonomy" id="2591470"/>
    <lineage>
        <taxon>Bacteria</taxon>
        <taxon>Bacillati</taxon>
        <taxon>Actinomycetota</taxon>
        <taxon>Actinomycetes</taxon>
        <taxon>Pseudonocardiales</taxon>
        <taxon>Pseudonocardiaceae</taxon>
        <taxon>Lentzea</taxon>
    </lineage>
</organism>
<comment type="caution">
    <text evidence="2">The sequence shown here is derived from an EMBL/GenBank/DDBJ whole genome shotgun (WGS) entry which is preliminary data.</text>
</comment>
<dbReference type="OrthoDB" id="3696905at2"/>
<proteinExistence type="predicted"/>
<keyword evidence="3" id="KW-1185">Reference proteome</keyword>
<feature type="chain" id="PRO_5021922133" evidence="1">
    <location>
        <begin position="24"/>
        <end position="127"/>
    </location>
</feature>
<dbReference type="RefSeq" id="WP_146359454.1">
    <property type="nucleotide sequence ID" value="NZ_VOBR01000038.1"/>
</dbReference>